<dbReference type="EMBL" id="FRCE01000022">
    <property type="protein sequence ID" value="SHL92360.1"/>
    <property type="molecule type" value="Genomic_DNA"/>
</dbReference>
<feature type="transmembrane region" description="Helical" evidence="6">
    <location>
        <begin position="233"/>
        <end position="254"/>
    </location>
</feature>
<evidence type="ECO:0000313" key="8">
    <source>
        <dbReference type="Proteomes" id="UP000184253"/>
    </source>
</evidence>
<evidence type="ECO:0000256" key="1">
    <source>
        <dbReference type="ARBA" id="ARBA00004141"/>
    </source>
</evidence>
<feature type="transmembrane region" description="Helical" evidence="6">
    <location>
        <begin position="41"/>
        <end position="64"/>
    </location>
</feature>
<evidence type="ECO:0000313" key="7">
    <source>
        <dbReference type="EMBL" id="SHL92360.1"/>
    </source>
</evidence>
<gene>
    <name evidence="7" type="ORF">SAMN04487849_12210</name>
</gene>
<dbReference type="PANTHER" id="PTHR30520">
    <property type="entry name" value="FORMATE TRANSPORTER-RELATED"/>
    <property type="match status" value="1"/>
</dbReference>
<feature type="transmembrane region" description="Helical" evidence="6">
    <location>
        <begin position="190"/>
        <end position="221"/>
    </location>
</feature>
<keyword evidence="2 6" id="KW-0812">Transmembrane</keyword>
<proteinExistence type="predicted"/>
<dbReference type="InterPro" id="IPR000292">
    <property type="entry name" value="For/NO2_transpt"/>
</dbReference>
<evidence type="ECO:0000256" key="6">
    <source>
        <dbReference type="SAM" id="Phobius"/>
    </source>
</evidence>
<comment type="caution">
    <text evidence="7">The sequence shown here is derived from an EMBL/GenBank/DDBJ whole genome shotgun (WGS) entry which is preliminary data.</text>
</comment>
<sequence>MGPVCHGHDREGSDAGQSVSGRPAAHREAADEGAERLHRSLTALTTTGFLGGVEITIGLLAYLLTLHETGSHLLAGLAFSIGLVSLFLAHSELFTEGFYYPITAIAAGRGTWMELLRLWAVTLVMNLLGGTVMIALVVAGFPDLHGTLAESAHHFLDIGFSWQGAALAVLAGVAITLVTRMQAGTDSPTAMIVASVAGAVVLAGGSLFHSVMDSILIIGAIPSGAHGVGWLEWLSWVWWVIPLNILGGLALTTAPRLLRSKEMREEKGR</sequence>
<organism evidence="7 8">
    <name type="scientific">Micrococcus luteus</name>
    <name type="common">Micrococcus lysodeikticus</name>
    <dbReference type="NCBI Taxonomy" id="1270"/>
    <lineage>
        <taxon>Bacteria</taxon>
        <taxon>Bacillati</taxon>
        <taxon>Actinomycetota</taxon>
        <taxon>Actinomycetes</taxon>
        <taxon>Micrococcales</taxon>
        <taxon>Micrococcaceae</taxon>
        <taxon>Micrococcus</taxon>
    </lineage>
</organism>
<evidence type="ECO:0000256" key="3">
    <source>
        <dbReference type="ARBA" id="ARBA00022989"/>
    </source>
</evidence>
<keyword evidence="3 6" id="KW-1133">Transmembrane helix</keyword>
<evidence type="ECO:0000256" key="2">
    <source>
        <dbReference type="ARBA" id="ARBA00022692"/>
    </source>
</evidence>
<feature type="transmembrane region" description="Helical" evidence="6">
    <location>
        <begin position="70"/>
        <end position="89"/>
    </location>
</feature>
<feature type="compositionally biased region" description="Basic and acidic residues" evidence="5">
    <location>
        <begin position="1"/>
        <end position="13"/>
    </location>
</feature>
<feature type="transmembrane region" description="Helical" evidence="6">
    <location>
        <begin position="160"/>
        <end position="178"/>
    </location>
</feature>
<feature type="region of interest" description="Disordered" evidence="5">
    <location>
        <begin position="1"/>
        <end position="31"/>
    </location>
</feature>
<reference evidence="7 8" key="1">
    <citation type="submission" date="2016-11" db="EMBL/GenBank/DDBJ databases">
        <authorList>
            <person name="Varghese N."/>
            <person name="Submissions S."/>
        </authorList>
    </citation>
    <scope>NUCLEOTIDE SEQUENCE [LARGE SCALE GENOMIC DNA]</scope>
    <source>
        <strain evidence="7 8">VTM4R57</strain>
    </source>
</reference>
<feature type="transmembrane region" description="Helical" evidence="6">
    <location>
        <begin position="118"/>
        <end position="140"/>
    </location>
</feature>
<dbReference type="GO" id="GO:0016020">
    <property type="term" value="C:membrane"/>
    <property type="evidence" value="ECO:0007669"/>
    <property type="project" value="UniProtKB-SubCell"/>
</dbReference>
<dbReference type="Gene3D" id="1.20.1080.10">
    <property type="entry name" value="Glycerol uptake facilitator protein"/>
    <property type="match status" value="1"/>
</dbReference>
<accession>A0ABD7MAY5</accession>
<protein>
    <submittedName>
        <fullName evidence="7">Formate/nitrite transporter FocA, FNT family</fullName>
    </submittedName>
</protein>
<dbReference type="InterPro" id="IPR023271">
    <property type="entry name" value="Aquaporin-like"/>
</dbReference>
<dbReference type="Proteomes" id="UP000184253">
    <property type="component" value="Unassembled WGS sequence"/>
</dbReference>
<dbReference type="PANTHER" id="PTHR30520:SF2">
    <property type="entry name" value="INNER MEMBRANE PROTEIN YFDC"/>
    <property type="match status" value="1"/>
</dbReference>
<dbReference type="AlphaFoldDB" id="A0ABD7MAY5"/>
<comment type="subcellular location">
    <subcellularLocation>
        <location evidence="1">Membrane</location>
        <topology evidence="1">Multi-pass membrane protein</topology>
    </subcellularLocation>
</comment>
<dbReference type="Pfam" id="PF01226">
    <property type="entry name" value="Form_Nir_trans"/>
    <property type="match status" value="1"/>
</dbReference>
<keyword evidence="4 6" id="KW-0472">Membrane</keyword>
<evidence type="ECO:0000256" key="4">
    <source>
        <dbReference type="ARBA" id="ARBA00023136"/>
    </source>
</evidence>
<name>A0ABD7MAY5_MICLU</name>
<evidence type="ECO:0000256" key="5">
    <source>
        <dbReference type="SAM" id="MobiDB-lite"/>
    </source>
</evidence>